<proteinExistence type="predicted"/>
<organism evidence="2 3">
    <name type="scientific">Cardiocondyla obscurior</name>
    <dbReference type="NCBI Taxonomy" id="286306"/>
    <lineage>
        <taxon>Eukaryota</taxon>
        <taxon>Metazoa</taxon>
        <taxon>Ecdysozoa</taxon>
        <taxon>Arthropoda</taxon>
        <taxon>Hexapoda</taxon>
        <taxon>Insecta</taxon>
        <taxon>Pterygota</taxon>
        <taxon>Neoptera</taxon>
        <taxon>Endopterygota</taxon>
        <taxon>Hymenoptera</taxon>
        <taxon>Apocrita</taxon>
        <taxon>Aculeata</taxon>
        <taxon>Formicoidea</taxon>
        <taxon>Formicidae</taxon>
        <taxon>Myrmicinae</taxon>
        <taxon>Cardiocondyla</taxon>
    </lineage>
</organism>
<sequence>MSFPHDFPEDDVRQCLTLLREEVLKLTNENTVLREHRDEESVPGTSSNLPPSAAPAEERHVNAFYKVPKIAPFFKTDPALWFIQVEVSLRNAGITN</sequence>
<evidence type="ECO:0000256" key="1">
    <source>
        <dbReference type="SAM" id="MobiDB-lite"/>
    </source>
</evidence>
<comment type="caution">
    <text evidence="2">The sequence shown here is derived from an EMBL/GenBank/DDBJ whole genome shotgun (WGS) entry which is preliminary data.</text>
</comment>
<protein>
    <submittedName>
        <fullName evidence="2">Uncharacterized protein</fullName>
    </submittedName>
</protein>
<name>A0AAW2FWJ9_9HYME</name>
<feature type="region of interest" description="Disordered" evidence="1">
    <location>
        <begin position="30"/>
        <end position="55"/>
    </location>
</feature>
<evidence type="ECO:0000313" key="2">
    <source>
        <dbReference type="EMBL" id="KAL0120351.1"/>
    </source>
</evidence>
<reference evidence="2 3" key="1">
    <citation type="submission" date="2023-03" db="EMBL/GenBank/DDBJ databases">
        <title>High recombination rates correlate with genetic variation in Cardiocondyla obscurior ants.</title>
        <authorList>
            <person name="Errbii M."/>
        </authorList>
    </citation>
    <scope>NUCLEOTIDE SEQUENCE [LARGE SCALE GENOMIC DNA]</scope>
    <source>
        <strain evidence="2">Alpha-2009</strain>
        <tissue evidence="2">Whole body</tissue>
    </source>
</reference>
<keyword evidence="3" id="KW-1185">Reference proteome</keyword>
<evidence type="ECO:0000313" key="3">
    <source>
        <dbReference type="Proteomes" id="UP001430953"/>
    </source>
</evidence>
<accession>A0AAW2FWJ9</accession>
<dbReference type="Proteomes" id="UP001430953">
    <property type="component" value="Unassembled WGS sequence"/>
</dbReference>
<gene>
    <name evidence="2" type="ORF">PUN28_008184</name>
</gene>
<dbReference type="AlphaFoldDB" id="A0AAW2FWJ9"/>
<dbReference type="EMBL" id="JADYXP020000007">
    <property type="protein sequence ID" value="KAL0120351.1"/>
    <property type="molecule type" value="Genomic_DNA"/>
</dbReference>